<evidence type="ECO:0000313" key="1">
    <source>
        <dbReference type="EMBL" id="CAD9149446.1"/>
    </source>
</evidence>
<reference evidence="1" key="1">
    <citation type="submission" date="2021-01" db="EMBL/GenBank/DDBJ databases">
        <authorList>
            <person name="Corre E."/>
            <person name="Pelletier E."/>
            <person name="Niang G."/>
            <person name="Scheremetjew M."/>
            <person name="Finn R."/>
            <person name="Kale V."/>
            <person name="Holt S."/>
            <person name="Cochrane G."/>
            <person name="Meng A."/>
            <person name="Brown T."/>
            <person name="Cohen L."/>
        </authorList>
    </citation>
    <scope>NUCLEOTIDE SEQUENCE</scope>
    <source>
        <strain evidence="1">OF101</strain>
    </source>
</reference>
<accession>A0A7S1QVI3</accession>
<proteinExistence type="predicted"/>
<dbReference type="EMBL" id="HBGE01051440">
    <property type="protein sequence ID" value="CAD9149446.1"/>
    <property type="molecule type" value="Transcribed_RNA"/>
</dbReference>
<sequence>MTPERFGGLLRDGVRTGEIAFTARADGGLVVEQYRKAFHRAFAETRDLMYQTLKWPDDKILELAEALAYARAEGLLEKTSMVRIWGNAWTEVGRKAVEESIKGLGITLCAT</sequence>
<protein>
    <submittedName>
        <fullName evidence="1">Uncharacterized protein</fullName>
    </submittedName>
</protein>
<gene>
    <name evidence="1" type="ORF">ACAT0790_LOCUS31035</name>
</gene>
<name>A0A7S1QVI3_ALECA</name>
<dbReference type="AlphaFoldDB" id="A0A7S1QVI3"/>
<organism evidence="1">
    <name type="scientific">Alexandrium catenella</name>
    <name type="common">Red tide dinoflagellate</name>
    <name type="synonym">Gonyaulax catenella</name>
    <dbReference type="NCBI Taxonomy" id="2925"/>
    <lineage>
        <taxon>Eukaryota</taxon>
        <taxon>Sar</taxon>
        <taxon>Alveolata</taxon>
        <taxon>Dinophyceae</taxon>
        <taxon>Gonyaulacales</taxon>
        <taxon>Pyrocystaceae</taxon>
        <taxon>Alexandrium</taxon>
    </lineage>
</organism>